<comment type="caution">
    <text evidence="2">The sequence shown here is derived from an EMBL/GenBank/DDBJ whole genome shotgun (WGS) entry which is preliminary data.</text>
</comment>
<dbReference type="EMBL" id="JAGGJQ010000001">
    <property type="protein sequence ID" value="MBP1838639.1"/>
    <property type="molecule type" value="Genomic_DNA"/>
</dbReference>
<name>A0A9X1CB05_9FLAO</name>
<evidence type="ECO:0000313" key="5">
    <source>
        <dbReference type="Proteomes" id="UP001231587"/>
    </source>
</evidence>
<dbReference type="GO" id="GO:0008270">
    <property type="term" value="F:zinc ion binding"/>
    <property type="evidence" value="ECO:0007669"/>
    <property type="project" value="InterPro"/>
</dbReference>
<dbReference type="AlphaFoldDB" id="A0A9X1CB05"/>
<evidence type="ECO:0000259" key="1">
    <source>
        <dbReference type="SMART" id="SM00400"/>
    </source>
</evidence>
<keyword evidence="5" id="KW-1185">Reference proteome</keyword>
<dbReference type="EMBL" id="JAUSUU010000004">
    <property type="protein sequence ID" value="MDQ0335139.1"/>
    <property type="molecule type" value="Genomic_DNA"/>
</dbReference>
<dbReference type="RefSeq" id="WP_157486347.1">
    <property type="nucleotide sequence ID" value="NZ_JAGGJQ010000001.1"/>
</dbReference>
<evidence type="ECO:0000313" key="4">
    <source>
        <dbReference type="Proteomes" id="UP001138672"/>
    </source>
</evidence>
<dbReference type="SMART" id="SM00400">
    <property type="entry name" value="ZnF_CHCC"/>
    <property type="match status" value="1"/>
</dbReference>
<evidence type="ECO:0000313" key="2">
    <source>
        <dbReference type="EMBL" id="MBP1838639.1"/>
    </source>
</evidence>
<dbReference type="Proteomes" id="UP001231587">
    <property type="component" value="Unassembled WGS sequence"/>
</dbReference>
<proteinExistence type="predicted"/>
<dbReference type="Pfam" id="PF13155">
    <property type="entry name" value="Toprim_2"/>
    <property type="match status" value="1"/>
</dbReference>
<reference evidence="2" key="1">
    <citation type="submission" date="2021-03" db="EMBL/GenBank/DDBJ databases">
        <title>Genomic Encyclopedia of Type Strains, Phase IV (KMG-IV): sequencing the most valuable type-strain genomes for metagenomic binning, comparative biology and taxonomic classification.</title>
        <authorList>
            <person name="Goeker M."/>
        </authorList>
    </citation>
    <scope>NUCLEOTIDE SEQUENCE</scope>
    <source>
        <strain evidence="2">DSM 15523</strain>
        <strain evidence="3 5">DSM 16476</strain>
    </source>
</reference>
<dbReference type="InterPro" id="IPR002694">
    <property type="entry name" value="Znf_CHC2"/>
</dbReference>
<dbReference type="GO" id="GO:0006260">
    <property type="term" value="P:DNA replication"/>
    <property type="evidence" value="ECO:0007669"/>
    <property type="project" value="InterPro"/>
</dbReference>
<dbReference type="OrthoDB" id="8536512at2"/>
<dbReference type="GO" id="GO:0003677">
    <property type="term" value="F:DNA binding"/>
    <property type="evidence" value="ECO:0007669"/>
    <property type="project" value="InterPro"/>
</dbReference>
<dbReference type="Proteomes" id="UP001138672">
    <property type="component" value="Unassembled WGS sequence"/>
</dbReference>
<dbReference type="InterPro" id="IPR036977">
    <property type="entry name" value="DNA_primase_Znf_CHC2"/>
</dbReference>
<gene>
    <name evidence="2" type="ORF">J2Z56_000535</name>
    <name evidence="3" type="ORF">J2Z57_001585</name>
</gene>
<dbReference type="Gene3D" id="3.40.1360.10">
    <property type="match status" value="1"/>
</dbReference>
<protein>
    <submittedName>
        <fullName evidence="2">DNA primase</fullName>
    </submittedName>
</protein>
<organism evidence="2 4">
    <name type="scientific">Formosa algae</name>
    <dbReference type="NCBI Taxonomy" id="225843"/>
    <lineage>
        <taxon>Bacteria</taxon>
        <taxon>Pseudomonadati</taxon>
        <taxon>Bacteroidota</taxon>
        <taxon>Flavobacteriia</taxon>
        <taxon>Flavobacteriales</taxon>
        <taxon>Flavobacteriaceae</taxon>
        <taxon>Formosa</taxon>
    </lineage>
</organism>
<accession>A0A9X1CB05</accession>
<dbReference type="Gene3D" id="3.90.580.10">
    <property type="entry name" value="Zinc finger, CHC2-type domain"/>
    <property type="match status" value="1"/>
</dbReference>
<dbReference type="SUPFAM" id="SSF57783">
    <property type="entry name" value="Zinc beta-ribbon"/>
    <property type="match status" value="1"/>
</dbReference>
<evidence type="ECO:0000313" key="3">
    <source>
        <dbReference type="EMBL" id="MDQ0335139.1"/>
    </source>
</evidence>
<dbReference type="Pfam" id="PF01807">
    <property type="entry name" value="Zn_ribbon_DnaG"/>
    <property type="match status" value="1"/>
</dbReference>
<sequence length="278" mass="32606">MNDIDNLRNIPMFQILKRLNIEAIERKKEQYWFKAKWRNESTASVKCEGNLYYDFGEGCGGNTIDFIMKYFSVDFVQAINWLRGEDFIFSFDPPIPKKSKQTNYSIKKVTELSSPTILNSIMERRINLEFAKRFCCQVHYSFNRGKELYSLGFMNNSGGFEVNFPKKYCLGKKEITTISNDFNVVSLFESWSDFLSYLTLKKHIPKENFIILNSTSLVKKVIDLLNDYSIIKLFLDNDEAGNIATNILTENFQNKVIDNRIHYKNYNDLNDYLMKTNT</sequence>
<dbReference type="GO" id="GO:0003899">
    <property type="term" value="F:DNA-directed RNA polymerase activity"/>
    <property type="evidence" value="ECO:0007669"/>
    <property type="project" value="InterPro"/>
</dbReference>
<feature type="domain" description="Zinc finger CHC2-type" evidence="1">
    <location>
        <begin position="39"/>
        <end position="83"/>
    </location>
</feature>